<protein>
    <recommendedName>
        <fullName evidence="4">KTSC domain-containing protein</fullName>
    </recommendedName>
</protein>
<evidence type="ECO:0000313" key="2">
    <source>
        <dbReference type="EMBL" id="KFC21414.1"/>
    </source>
</evidence>
<dbReference type="eggNOG" id="ENOG5032VW5">
    <property type="taxonomic scope" value="Bacteria"/>
</dbReference>
<name>A0A085BG19_9FLAO</name>
<feature type="signal peptide" evidence="1">
    <location>
        <begin position="1"/>
        <end position="18"/>
    </location>
</feature>
<dbReference type="AlphaFoldDB" id="A0A085BG19"/>
<comment type="caution">
    <text evidence="2">The sequence shown here is derived from an EMBL/GenBank/DDBJ whole genome shotgun (WGS) entry which is preliminary data.</text>
</comment>
<reference evidence="2 3" key="1">
    <citation type="submission" date="2014-07" db="EMBL/GenBank/DDBJ databases">
        <title>Epilithonimonas lactis LMG 22401 Genome.</title>
        <authorList>
            <person name="Pipes S.E."/>
            <person name="Stropko S.J."/>
        </authorList>
    </citation>
    <scope>NUCLEOTIDE SEQUENCE [LARGE SCALE GENOMIC DNA]</scope>
    <source>
        <strain evidence="2 3">LMG 24401</strain>
    </source>
</reference>
<evidence type="ECO:0000313" key="3">
    <source>
        <dbReference type="Proteomes" id="UP000028623"/>
    </source>
</evidence>
<keyword evidence="3" id="KW-1185">Reference proteome</keyword>
<accession>A0A085BG19</accession>
<dbReference type="EMBL" id="JPLY01000004">
    <property type="protein sequence ID" value="KFC21414.1"/>
    <property type="molecule type" value="Genomic_DNA"/>
</dbReference>
<gene>
    <name evidence="2" type="ORF">IO89_14645</name>
</gene>
<dbReference type="OrthoDB" id="1144769at2"/>
<keyword evidence="1" id="KW-0732">Signal</keyword>
<dbReference type="Proteomes" id="UP000028623">
    <property type="component" value="Unassembled WGS sequence"/>
</dbReference>
<organism evidence="2 3">
    <name type="scientific">Epilithonimonas lactis</name>
    <dbReference type="NCBI Taxonomy" id="421072"/>
    <lineage>
        <taxon>Bacteria</taxon>
        <taxon>Pseudomonadati</taxon>
        <taxon>Bacteroidota</taxon>
        <taxon>Flavobacteriia</taxon>
        <taxon>Flavobacteriales</taxon>
        <taxon>Weeksellaceae</taxon>
        <taxon>Chryseobacterium group</taxon>
        <taxon>Epilithonimonas</taxon>
    </lineage>
</organism>
<evidence type="ECO:0008006" key="4">
    <source>
        <dbReference type="Google" id="ProtNLM"/>
    </source>
</evidence>
<dbReference type="RefSeq" id="WP_034977459.1">
    <property type="nucleotide sequence ID" value="NZ_FOFI01000001.1"/>
</dbReference>
<evidence type="ECO:0000256" key="1">
    <source>
        <dbReference type="SAM" id="SignalP"/>
    </source>
</evidence>
<sequence length="118" mass="13698">MKKIFLILLTFIFSWINAQSSCNEIIEIVKSKGYGSTFFSPSSEAISQVTFYNVNIDYKTYYFAVVKFSSNFYKEYIYQVGSNTQTNYSMNYLTSAGKSFWKFIAPYNDNLKCAPDFD</sequence>
<proteinExistence type="predicted"/>
<feature type="chain" id="PRO_5001787015" description="KTSC domain-containing protein" evidence="1">
    <location>
        <begin position="19"/>
        <end position="118"/>
    </location>
</feature>